<sequence>MNNFENTDEKYKYYFDNPTEFRIYRFPSFEYYCLFEYISGFCMVMENPMDEVYVIEKMIKLGTLIVDSLDKVAHPNARHGNSKVIDVVETPEDLIKHGMEKPQLGVD</sequence>
<dbReference type="Proteomes" id="UP000006054">
    <property type="component" value="Chromosome"/>
</dbReference>
<dbReference type="HOGENOM" id="CLU_2206170_0_0_10"/>
<dbReference type="RefSeq" id="WP_014796280.1">
    <property type="nucleotide sequence ID" value="NC_018018.1"/>
</dbReference>
<protein>
    <submittedName>
        <fullName evidence="1">Uncharacterized protein</fullName>
    </submittedName>
</protein>
<dbReference type="EMBL" id="CP003345">
    <property type="protein sequence ID" value="AFM02818.1"/>
    <property type="molecule type" value="Genomic_DNA"/>
</dbReference>
<name>I4AFT3_BERLS</name>
<reference evidence="2" key="1">
    <citation type="submission" date="2012-06" db="EMBL/GenBank/DDBJ databases">
        <title>The complete genome of Flexibacter litoralis DSM 6794.</title>
        <authorList>
            <person name="Lucas S."/>
            <person name="Copeland A."/>
            <person name="Lapidus A."/>
            <person name="Glavina del Rio T."/>
            <person name="Dalin E."/>
            <person name="Tice H."/>
            <person name="Bruce D."/>
            <person name="Goodwin L."/>
            <person name="Pitluck S."/>
            <person name="Peters L."/>
            <person name="Ovchinnikova G."/>
            <person name="Lu M."/>
            <person name="Kyrpides N."/>
            <person name="Mavromatis K."/>
            <person name="Ivanova N."/>
            <person name="Brettin T."/>
            <person name="Detter J.C."/>
            <person name="Han C."/>
            <person name="Larimer F."/>
            <person name="Land M."/>
            <person name="Hauser L."/>
            <person name="Markowitz V."/>
            <person name="Cheng J.-F."/>
            <person name="Hugenholtz P."/>
            <person name="Woyke T."/>
            <person name="Wu D."/>
            <person name="Spring S."/>
            <person name="Lang E."/>
            <person name="Kopitz M."/>
            <person name="Brambilla E."/>
            <person name="Klenk H.-P."/>
            <person name="Eisen J.A."/>
        </authorList>
    </citation>
    <scope>NUCLEOTIDE SEQUENCE [LARGE SCALE GENOMIC DNA]</scope>
    <source>
        <strain evidence="2">ATCC 23117 / DSM 6794 / NBRC 15988 / NCIMB 1366 / Sio-4</strain>
    </source>
</reference>
<accession>I4AFT3</accession>
<dbReference type="STRING" id="880071.Fleli_0334"/>
<evidence type="ECO:0000313" key="1">
    <source>
        <dbReference type="EMBL" id="AFM02818.1"/>
    </source>
</evidence>
<keyword evidence="2" id="KW-1185">Reference proteome</keyword>
<organism evidence="1 2">
    <name type="scientific">Bernardetia litoralis (strain ATCC 23117 / DSM 6794 / NBRC 15988 / NCIMB 1366 / Fx l1 / Sio-4)</name>
    <name type="common">Flexibacter litoralis</name>
    <dbReference type="NCBI Taxonomy" id="880071"/>
    <lineage>
        <taxon>Bacteria</taxon>
        <taxon>Pseudomonadati</taxon>
        <taxon>Bacteroidota</taxon>
        <taxon>Cytophagia</taxon>
        <taxon>Cytophagales</taxon>
        <taxon>Bernardetiaceae</taxon>
        <taxon>Bernardetia</taxon>
    </lineage>
</organism>
<dbReference type="AlphaFoldDB" id="I4AFT3"/>
<dbReference type="KEGG" id="fli:Fleli_0334"/>
<proteinExistence type="predicted"/>
<evidence type="ECO:0000313" key="2">
    <source>
        <dbReference type="Proteomes" id="UP000006054"/>
    </source>
</evidence>
<gene>
    <name evidence="1" type="ordered locus">Fleli_0334</name>
</gene>